<evidence type="ECO:0000313" key="6">
    <source>
        <dbReference type="Proteomes" id="UP000008909"/>
    </source>
</evidence>
<feature type="domain" description="Calpain catalytic" evidence="4">
    <location>
        <begin position="8"/>
        <end position="183"/>
    </location>
</feature>
<dbReference type="GO" id="GO:0004198">
    <property type="term" value="F:calcium-dependent cysteine-type endopeptidase activity"/>
    <property type="evidence" value="ECO:0007669"/>
    <property type="project" value="InterPro"/>
</dbReference>
<gene>
    <name evidence="5" type="ORF">CLF_108776</name>
</gene>
<dbReference type="Gene3D" id="3.90.70.10">
    <property type="entry name" value="Cysteine proteinases"/>
    <property type="match status" value="2"/>
</dbReference>
<keyword evidence="2" id="KW-0206">Cytoskeleton</keyword>
<sequence length="1306" mass="147344">TDDPDGRERETELGLIVGHAYAVTRLCAVPTKRGADSGFFKGDSIVHLVRLMNPWGHGTWKGAFSEGSSRTFCQITTWEDHRPTDSMDLYIEIIEIFQYNAEIGFIVNKSHKWLVGLFVHNRLARVQPGSLASWFLASQDWDLVDQSFCHSLCTNDSAENGEFWMRFEDFLRQFNYVVLCYTPMGSGSLSGDNKAWFQFIPSLRMAPPDVVCHADDGRLVVVPSEYGHSLESDRPSPLRLRELWTDFTIHSCWTNEMSGGCLNCADTFVNNPQFAFDVHRRPSTSLVICLFQKTERSPERLASTTGLHHIGMSVFRVEANRTVPIRSLNEPVHLVINSVYRNSRVVWLRLNCLPYGRYFVIPTTFYPNCLAEFMVRLILLSNLPNKPHRGDYQRASNRWFNTPSISSGLFITRGAQPEPRRERGGIQFIHSTCVLANRSSDLYPLTNPLRIHHPVFDEVHSEYTGILDSSPGSDKSQPIIKHVPLFGRLGPNKSHHQTANYGESEHQPCQIVSDPGSSSPTDPVCLPAITKRQRAQSYRAAFQQSELLLLDAGCSRLLPFTSQTQFYLIIFDDFDHLSSFFELFRTRRSGLVDTKTASQKDTLRTLVNGLQAIPIDDVQDKEVQCLVEFLVSRLALADPDIICTILDGFLWLARAVRADRTRLLCPTQATHICKDGLFGQLIIQSLTKAPRLRVFRLLQLLLHDPHLSGLKTMGRSFLVAYVQAVDGEKDPECLTIIFDMNLVVIAQFELDEIQEDFFETMAAYFPINFTPPSGEGAPNISRASLSEGLHRCLFASRTFSAPYLLPLLCEKADSDWPQAQLDSLSLLADCLHGCLGSTDMVGELRGQSIALHHLTSYLILIAHVLEKMANKSISHKLEKLTRSCLTGLVHAYSSQTRDIHLLKNFVAMLLKTFGIVLDEAETNAPVGSIPIPPKLPTDQIQNYLLEAVYYSQPDHLLCGLLVDHLLRSIGSPLIHWSSTATDKIESVVTTKVMLALKRSLKLLGRVGKSWGKDPFNHRERLLKLPDEVTRAPLNPYQRMEITGNLFAAGYVYRRTPRSATSMLRRARMEKLLSTQCRVLRNVVNDSAFGKIVRDLSLPIRVHERVFPRIFIRGIQLRCNLLRTRARSARHGHGGQTIFCHGNCGQLESLVHILQPCWITHEARCARHNRAVRELAKRLHRLGYTVFEELRAHTSMYFIKPDLMAVRERRETVIDVSIVADGRGVTVRNEKKQKYGADEYSLAIISVLRAIGCDIDFLVHQPMIISYRGIRFPQSAKAVIGMGLPKVTVSDLCLLAIVGSLHTYDTA</sequence>
<comment type="similarity">
    <text evidence="2">Belongs to the MET18/MMS19 family.</text>
</comment>
<dbReference type="SUPFAM" id="SSF54001">
    <property type="entry name" value="Cysteine proteinases"/>
    <property type="match status" value="1"/>
</dbReference>
<proteinExistence type="inferred from homology"/>
<dbReference type="GO" id="GO:0016226">
    <property type="term" value="P:iron-sulfur cluster assembly"/>
    <property type="evidence" value="ECO:0007669"/>
    <property type="project" value="UniProtKB-UniRule"/>
</dbReference>
<evidence type="ECO:0000256" key="2">
    <source>
        <dbReference type="RuleBase" id="RU367072"/>
    </source>
</evidence>
<evidence type="ECO:0000256" key="1">
    <source>
        <dbReference type="PROSITE-ProRule" id="PRU00239"/>
    </source>
</evidence>
<evidence type="ECO:0000313" key="5">
    <source>
        <dbReference type="EMBL" id="GAA52764.1"/>
    </source>
</evidence>
<keyword evidence="2" id="KW-0227">DNA damage</keyword>
<dbReference type="InterPro" id="IPR038765">
    <property type="entry name" value="Papain-like_cys_pep_sf"/>
</dbReference>
<keyword evidence="2" id="KW-0539">Nucleus</keyword>
<comment type="function">
    <text evidence="2">Key component of the cytosolic iron-sulfur protein assembly (CIA) complex, a multiprotein complex that mediates the incorporation of iron-sulfur cluster into apoproteins specifically involved in DNA metabolism and genomic integrity. In the CIA complex, MMS19 acts as an adapter between early-acting CIA components and a subset of cellular target iron-sulfur proteins.</text>
</comment>
<dbReference type="GO" id="GO:0051604">
    <property type="term" value="P:protein maturation"/>
    <property type="evidence" value="ECO:0007669"/>
    <property type="project" value="UniProtKB-UniRule"/>
</dbReference>
<keyword evidence="2" id="KW-0963">Cytoplasm</keyword>
<dbReference type="GO" id="GO:0006281">
    <property type="term" value="P:DNA repair"/>
    <property type="evidence" value="ECO:0007669"/>
    <property type="project" value="UniProtKB-UniRule"/>
</dbReference>
<dbReference type="InterPro" id="IPR036213">
    <property type="entry name" value="Calpain_III_sf"/>
</dbReference>
<comment type="subunit">
    <text evidence="2">Component of the CIA complex.</text>
</comment>
<keyword evidence="2" id="KW-0234">DNA repair</keyword>
<dbReference type="PANTHER" id="PTHR12891">
    <property type="entry name" value="DNA REPAIR/TRANSCRIPTION PROTEIN MET18/MMS19"/>
    <property type="match status" value="1"/>
</dbReference>
<dbReference type="Proteomes" id="UP000008909">
    <property type="component" value="Unassembled WGS sequence"/>
</dbReference>
<dbReference type="InterPro" id="IPR022683">
    <property type="entry name" value="Calpain_III"/>
</dbReference>
<comment type="caution">
    <text evidence="1">Lacks conserved residue(s) required for the propagation of feature annotation.</text>
</comment>
<dbReference type="EMBL" id="DF143348">
    <property type="protein sequence ID" value="GAA52764.1"/>
    <property type="molecule type" value="Genomic_DNA"/>
</dbReference>
<dbReference type="InterPro" id="IPR029240">
    <property type="entry name" value="MMS19_N"/>
</dbReference>
<reference key="2">
    <citation type="submission" date="2011-10" db="EMBL/GenBank/DDBJ databases">
        <title>The genome and transcriptome sequence of Clonorchis sinensis provide insights into the carcinogenic liver fluke.</title>
        <authorList>
            <person name="Wang X."/>
            <person name="Huang Y."/>
            <person name="Chen W."/>
            <person name="Liu H."/>
            <person name="Guo L."/>
            <person name="Chen Y."/>
            <person name="Luo F."/>
            <person name="Zhou W."/>
            <person name="Sun J."/>
            <person name="Mao Q."/>
            <person name="Liang P."/>
            <person name="Zhou C."/>
            <person name="Tian Y."/>
            <person name="Men J."/>
            <person name="Lv X."/>
            <person name="Huang L."/>
            <person name="Zhou J."/>
            <person name="Hu Y."/>
            <person name="Li R."/>
            <person name="Zhang F."/>
            <person name="Lei H."/>
            <person name="Li X."/>
            <person name="Hu X."/>
            <person name="Liang C."/>
            <person name="Xu J."/>
            <person name="Wu Z."/>
            <person name="Yu X."/>
        </authorList>
    </citation>
    <scope>NUCLEOTIDE SEQUENCE</scope>
    <source>
        <strain>Henan</strain>
    </source>
</reference>
<accession>G7YII1</accession>
<comment type="subcellular location">
    <subcellularLocation>
        <location evidence="2">Cytoplasm</location>
        <location evidence="2">Cytoskeleton</location>
        <location evidence="2">Spindle</location>
    </subcellularLocation>
    <subcellularLocation>
        <location evidence="2">Nucleus</location>
    </subcellularLocation>
</comment>
<dbReference type="GO" id="GO:0005634">
    <property type="term" value="C:nucleus"/>
    <property type="evidence" value="ECO:0007669"/>
    <property type="project" value="UniProtKB-SubCell"/>
</dbReference>
<dbReference type="Pfam" id="PF01067">
    <property type="entry name" value="Calpain_III"/>
    <property type="match status" value="1"/>
</dbReference>
<dbReference type="Pfam" id="PF00648">
    <property type="entry name" value="Peptidase_C2"/>
    <property type="match status" value="2"/>
</dbReference>
<reference evidence="5" key="1">
    <citation type="journal article" date="2011" name="Genome Biol.">
        <title>The draft genome of the carcinogenic human liver fluke Clonorchis sinensis.</title>
        <authorList>
            <person name="Wang X."/>
            <person name="Chen W."/>
            <person name="Huang Y."/>
            <person name="Sun J."/>
            <person name="Men J."/>
            <person name="Liu H."/>
            <person name="Luo F."/>
            <person name="Guo L."/>
            <person name="Lv X."/>
            <person name="Deng C."/>
            <person name="Zhou C."/>
            <person name="Fan Y."/>
            <person name="Li X."/>
            <person name="Huang L."/>
            <person name="Hu Y."/>
            <person name="Liang C."/>
            <person name="Hu X."/>
            <person name="Xu J."/>
            <person name="Yu X."/>
        </authorList>
    </citation>
    <scope>NUCLEOTIDE SEQUENCE [LARGE SCALE GENOMIC DNA]</scope>
    <source>
        <strain evidence="5">Henan</strain>
    </source>
</reference>
<keyword evidence="6" id="KW-1185">Reference proteome</keyword>
<evidence type="ECO:0000256" key="3">
    <source>
        <dbReference type="SAM" id="MobiDB-lite"/>
    </source>
</evidence>
<dbReference type="SUPFAM" id="SSF49758">
    <property type="entry name" value="Calpain large subunit, middle domain (domain III)"/>
    <property type="match status" value="1"/>
</dbReference>
<dbReference type="GO" id="GO:0006508">
    <property type="term" value="P:proteolysis"/>
    <property type="evidence" value="ECO:0007669"/>
    <property type="project" value="InterPro"/>
</dbReference>
<organism evidence="5 6">
    <name type="scientific">Clonorchis sinensis</name>
    <name type="common">Chinese liver fluke</name>
    <dbReference type="NCBI Taxonomy" id="79923"/>
    <lineage>
        <taxon>Eukaryota</taxon>
        <taxon>Metazoa</taxon>
        <taxon>Spiralia</taxon>
        <taxon>Lophotrochozoa</taxon>
        <taxon>Platyhelminthes</taxon>
        <taxon>Trematoda</taxon>
        <taxon>Digenea</taxon>
        <taxon>Opisthorchiida</taxon>
        <taxon>Opisthorchiata</taxon>
        <taxon>Opisthorchiidae</taxon>
        <taxon>Clonorchis</taxon>
    </lineage>
</organism>
<name>G7YII1_CLOSI</name>
<dbReference type="InterPro" id="IPR022682">
    <property type="entry name" value="Calpain_domain_III"/>
</dbReference>
<dbReference type="PANTHER" id="PTHR12891:SF0">
    <property type="entry name" value="MMS19 NUCLEOTIDE EXCISION REPAIR PROTEIN HOMOLOG"/>
    <property type="match status" value="1"/>
</dbReference>
<dbReference type="Pfam" id="PF14500">
    <property type="entry name" value="MMS19_N"/>
    <property type="match status" value="1"/>
</dbReference>
<protein>
    <recommendedName>
        <fullName evidence="2">MMS19 nucleotide excision repair protein</fullName>
    </recommendedName>
</protein>
<dbReference type="GO" id="GO:0097361">
    <property type="term" value="C:cytosolic [4Fe-4S] assembly targeting complex"/>
    <property type="evidence" value="ECO:0007669"/>
    <property type="project" value="UniProtKB-UniRule"/>
</dbReference>
<dbReference type="Gene3D" id="2.60.120.380">
    <property type="match status" value="1"/>
</dbReference>
<dbReference type="GO" id="GO:0005819">
    <property type="term" value="C:spindle"/>
    <property type="evidence" value="ECO:0007669"/>
    <property type="project" value="UniProtKB-SubCell"/>
</dbReference>
<dbReference type="PROSITE" id="PS50203">
    <property type="entry name" value="CALPAIN_CAT"/>
    <property type="match status" value="1"/>
</dbReference>
<feature type="region of interest" description="Disordered" evidence="3">
    <location>
        <begin position="496"/>
        <end position="521"/>
    </location>
</feature>
<dbReference type="InterPro" id="IPR039920">
    <property type="entry name" value="MMS19"/>
</dbReference>
<dbReference type="InterPro" id="IPR001300">
    <property type="entry name" value="Peptidase_C2_calpain_cat"/>
</dbReference>
<dbReference type="SMART" id="SM00720">
    <property type="entry name" value="calpain_III"/>
    <property type="match status" value="1"/>
</dbReference>
<feature type="non-terminal residue" evidence="5">
    <location>
        <position position="1"/>
    </location>
</feature>
<evidence type="ECO:0000259" key="4">
    <source>
        <dbReference type="PROSITE" id="PS50203"/>
    </source>
</evidence>